<dbReference type="InterPro" id="IPR050105">
    <property type="entry name" value="MoCo_biosynth_MoaA/MoaC"/>
</dbReference>
<keyword evidence="8 12" id="KW-0342">GTP-binding</keyword>
<dbReference type="Proteomes" id="UP000243739">
    <property type="component" value="Unassembled WGS sequence"/>
</dbReference>
<dbReference type="CDD" id="cd21117">
    <property type="entry name" value="Twitch_MoaA"/>
    <property type="match status" value="1"/>
</dbReference>
<evidence type="ECO:0000256" key="4">
    <source>
        <dbReference type="ARBA" id="ARBA00022723"/>
    </source>
</evidence>
<feature type="binding site" evidence="12">
    <location>
        <position position="17"/>
    </location>
    <ligand>
        <name>GTP</name>
        <dbReference type="ChEBI" id="CHEBI:37565"/>
    </ligand>
</feature>
<dbReference type="PANTHER" id="PTHR22960">
    <property type="entry name" value="MOLYBDOPTERIN COFACTOR SYNTHESIS PROTEIN A"/>
    <property type="match status" value="1"/>
</dbReference>
<dbReference type="GO" id="GO:0051539">
    <property type="term" value="F:4 iron, 4 sulfur cluster binding"/>
    <property type="evidence" value="ECO:0007669"/>
    <property type="project" value="UniProtKB-UniRule"/>
</dbReference>
<sequence length="334" mass="38228">MGSQLIDRFNRPHDYLRISVTDRCNLRCVYCMPEEGVEFVNQDSLLTYEEIAEVVRVGAEFGIRKIRLTGGEPLVRKDIELLIEKISNIDGIEDIALTTNGIYLAKMAEKLKDAGLTRVNISLDTLKQDRFKKITRGGKLEKVLAGIDAAYRVGLEPLKINTVLIKGFNDDEIGDFLKMSYEQELQIRFIEYMPIGHGDDFWKNSYLPLEYVLDTAKKLGYEFEDSENVFGNGPAKNLRIKGAKGTIGLIHPISDRFCSTCNRLRLTAEGYLKSCLYWDEELYVRPHINNREELIQIFMKSLYNKPENHEMAKLLNSESQSQKPTVRRMSQIGG</sequence>
<feature type="binding site" evidence="12">
    <location>
        <position position="275"/>
    </location>
    <ligand>
        <name>[4Fe-4S] cluster</name>
        <dbReference type="ChEBI" id="CHEBI:49883"/>
        <label>2</label>
        <note>4Fe-4S-substrate</note>
    </ligand>
</feature>
<dbReference type="Pfam" id="PF04055">
    <property type="entry name" value="Radical_SAM"/>
    <property type="match status" value="1"/>
</dbReference>
<comment type="subunit">
    <text evidence="12">Monomer and homodimer.</text>
</comment>
<dbReference type="InterPro" id="IPR007197">
    <property type="entry name" value="rSAM"/>
</dbReference>
<evidence type="ECO:0000256" key="12">
    <source>
        <dbReference type="HAMAP-Rule" id="MF_01225"/>
    </source>
</evidence>
<keyword evidence="5 12" id="KW-0547">Nucleotide-binding</keyword>
<comment type="pathway">
    <text evidence="12">Cofactor biosynthesis; molybdopterin biosynthesis.</text>
</comment>
<feature type="binding site" evidence="12">
    <location>
        <position position="24"/>
    </location>
    <ligand>
        <name>[4Fe-4S] cluster</name>
        <dbReference type="ChEBI" id="CHEBI:49883"/>
        <label>1</label>
        <note>4Fe-4S-S-AdoMet</note>
    </ligand>
</feature>
<dbReference type="OrthoDB" id="9763993at2"/>
<feature type="binding site" evidence="12">
    <location>
        <position position="30"/>
    </location>
    <ligand>
        <name>S-adenosyl-L-methionine</name>
        <dbReference type="ChEBI" id="CHEBI:59789"/>
    </ligand>
</feature>
<dbReference type="NCBIfam" id="NF001199">
    <property type="entry name" value="PRK00164.2-1"/>
    <property type="match status" value="1"/>
</dbReference>
<dbReference type="Pfam" id="PF06463">
    <property type="entry name" value="Mob_synth_C"/>
    <property type="match status" value="1"/>
</dbReference>
<dbReference type="NCBIfam" id="TIGR02666">
    <property type="entry name" value="moaA"/>
    <property type="match status" value="1"/>
</dbReference>
<keyword evidence="9 12" id="KW-0501">Molybdenum cofactor biosynthesis</keyword>
<dbReference type="EMBL" id="MIJF01000009">
    <property type="protein sequence ID" value="OEG00042.1"/>
    <property type="molecule type" value="Genomic_DNA"/>
</dbReference>
<feature type="binding site" evidence="12">
    <location>
        <position position="122"/>
    </location>
    <ligand>
        <name>S-adenosyl-L-methionine</name>
        <dbReference type="ChEBI" id="CHEBI:59789"/>
    </ligand>
</feature>
<evidence type="ECO:0000256" key="6">
    <source>
        <dbReference type="ARBA" id="ARBA00023004"/>
    </source>
</evidence>
<evidence type="ECO:0000313" key="15">
    <source>
        <dbReference type="Proteomes" id="UP000243739"/>
    </source>
</evidence>
<comment type="similarity">
    <text evidence="12">Belongs to the radical SAM superfamily. MoaA family.</text>
</comment>
<keyword evidence="7 12" id="KW-0411">Iron-sulfur</keyword>
<name>A0A1D2YWG5_9BACI</name>
<dbReference type="GO" id="GO:0061799">
    <property type="term" value="F:cyclic pyranopterin monophosphate synthase activity"/>
    <property type="evidence" value="ECO:0007669"/>
    <property type="project" value="TreeGrafter"/>
</dbReference>
<keyword evidence="10 12" id="KW-0456">Lyase</keyword>
<feature type="binding site" evidence="12">
    <location>
        <position position="258"/>
    </location>
    <ligand>
        <name>[4Fe-4S] cluster</name>
        <dbReference type="ChEBI" id="CHEBI:49883"/>
        <label>2</label>
        <note>4Fe-4S-substrate</note>
    </ligand>
</feature>
<keyword evidence="2 12" id="KW-0004">4Fe-4S</keyword>
<dbReference type="SUPFAM" id="SSF102114">
    <property type="entry name" value="Radical SAM enzymes"/>
    <property type="match status" value="1"/>
</dbReference>
<feature type="binding site" evidence="12">
    <location>
        <begin position="263"/>
        <end position="265"/>
    </location>
    <ligand>
        <name>GTP</name>
        <dbReference type="ChEBI" id="CHEBI:37565"/>
    </ligand>
</feature>
<organism evidence="14 15">
    <name type="scientific">Vulcanibacillus modesticaldus</name>
    <dbReference type="NCBI Taxonomy" id="337097"/>
    <lineage>
        <taxon>Bacteria</taxon>
        <taxon>Bacillati</taxon>
        <taxon>Bacillota</taxon>
        <taxon>Bacilli</taxon>
        <taxon>Bacillales</taxon>
        <taxon>Bacillaceae</taxon>
        <taxon>Vulcanibacillus</taxon>
    </lineage>
</organism>
<dbReference type="PANTHER" id="PTHR22960:SF0">
    <property type="entry name" value="MOLYBDENUM COFACTOR BIOSYNTHESIS PROTEIN 1"/>
    <property type="match status" value="1"/>
</dbReference>
<dbReference type="SFLD" id="SFLDS00029">
    <property type="entry name" value="Radical_SAM"/>
    <property type="match status" value="1"/>
</dbReference>
<feature type="binding site" evidence="12">
    <location>
        <position position="31"/>
    </location>
    <ligand>
        <name>[4Fe-4S] cluster</name>
        <dbReference type="ChEBI" id="CHEBI:49883"/>
        <label>1</label>
        <note>4Fe-4S-S-AdoMet</note>
    </ligand>
</feature>
<dbReference type="GO" id="GO:0046872">
    <property type="term" value="F:metal ion binding"/>
    <property type="evidence" value="ECO:0007669"/>
    <property type="project" value="UniProtKB-KW"/>
</dbReference>
<evidence type="ECO:0000256" key="5">
    <source>
        <dbReference type="ARBA" id="ARBA00022741"/>
    </source>
</evidence>
<keyword evidence="3 12" id="KW-0949">S-adenosyl-L-methionine</keyword>
<keyword evidence="6 12" id="KW-0408">Iron</keyword>
<comment type="cofactor">
    <cofactor evidence="12">
        <name>[4Fe-4S] cluster</name>
        <dbReference type="ChEBI" id="CHEBI:49883"/>
    </cofactor>
    <text evidence="12">Binds 2 [4Fe-4S] clusters. Binds 1 [4Fe-4S] cluster coordinated with 3 cysteines and an exchangeable S-adenosyl-L-methionine and 1 [4Fe-4S] cluster coordinated with 3 cysteines and the GTP-derived substrate.</text>
</comment>
<dbReference type="InterPro" id="IPR006638">
    <property type="entry name" value="Elp3/MiaA/NifB-like_rSAM"/>
</dbReference>
<dbReference type="PROSITE" id="PS51918">
    <property type="entry name" value="RADICAL_SAM"/>
    <property type="match status" value="1"/>
</dbReference>
<feature type="binding site" evidence="12">
    <location>
        <position position="159"/>
    </location>
    <ligand>
        <name>GTP</name>
        <dbReference type="ChEBI" id="CHEBI:37565"/>
    </ligand>
</feature>
<keyword evidence="4 12" id="KW-0479">Metal-binding</keyword>
<evidence type="ECO:0000259" key="13">
    <source>
        <dbReference type="PROSITE" id="PS51918"/>
    </source>
</evidence>
<dbReference type="InterPro" id="IPR013483">
    <property type="entry name" value="MoaA"/>
</dbReference>
<evidence type="ECO:0000256" key="1">
    <source>
        <dbReference type="ARBA" id="ARBA00012167"/>
    </source>
</evidence>
<evidence type="ECO:0000313" key="14">
    <source>
        <dbReference type="EMBL" id="OEG00042.1"/>
    </source>
</evidence>
<evidence type="ECO:0000256" key="10">
    <source>
        <dbReference type="ARBA" id="ARBA00023239"/>
    </source>
</evidence>
<dbReference type="InterPro" id="IPR013785">
    <property type="entry name" value="Aldolase_TIM"/>
</dbReference>
<dbReference type="HAMAP" id="MF_01225_B">
    <property type="entry name" value="MoaA_B"/>
    <property type="match status" value="1"/>
</dbReference>
<feature type="binding site" evidence="12">
    <location>
        <position position="71"/>
    </location>
    <ligand>
        <name>S-adenosyl-L-methionine</name>
        <dbReference type="ChEBI" id="CHEBI:59789"/>
    </ligand>
</feature>
<reference evidence="14 15" key="1">
    <citation type="submission" date="2016-09" db="EMBL/GenBank/DDBJ databases">
        <title>Draft genome sequence for the type strain of Vulcanibacillus modesticaldus BR, a strictly anaerobic, moderately thermophilic, and nitrate-reducing bacterium from deep sea-hydrothermal vents of the Mid-Atlantic Ridge.</title>
        <authorList>
            <person name="Abin C.A."/>
            <person name="Hollibaugh J.T."/>
        </authorList>
    </citation>
    <scope>NUCLEOTIDE SEQUENCE [LARGE SCALE GENOMIC DNA]</scope>
    <source>
        <strain evidence="14 15">BR</strain>
    </source>
</reference>
<dbReference type="SFLD" id="SFLDG01067">
    <property type="entry name" value="SPASM/twitch_domain_containing"/>
    <property type="match status" value="1"/>
</dbReference>
<dbReference type="RefSeq" id="WP_069656100.1">
    <property type="nucleotide sequence ID" value="NZ_MIJF01000009.1"/>
</dbReference>
<protein>
    <recommendedName>
        <fullName evidence="1 12">GTP 3',8-cyclase</fullName>
        <ecNumber evidence="1 12">4.1.99.22</ecNumber>
    </recommendedName>
    <alternativeName>
        <fullName evidence="12">Molybdenum cofactor biosynthesis protein A</fullName>
    </alternativeName>
</protein>
<feature type="binding site" evidence="12">
    <location>
        <position position="98"/>
    </location>
    <ligand>
        <name>GTP</name>
        <dbReference type="ChEBI" id="CHEBI:37565"/>
    </ligand>
</feature>
<feature type="binding site" evidence="12">
    <location>
        <position position="28"/>
    </location>
    <ligand>
        <name>[4Fe-4S] cluster</name>
        <dbReference type="ChEBI" id="CHEBI:49883"/>
        <label>1</label>
        <note>4Fe-4S-S-AdoMet</note>
    </ligand>
</feature>
<comment type="catalytic activity">
    <reaction evidence="11 12">
        <text>GTP + AH2 + S-adenosyl-L-methionine = (8S)-3',8-cyclo-7,8-dihydroguanosine 5'-triphosphate + 5'-deoxyadenosine + L-methionine + A + H(+)</text>
        <dbReference type="Rhea" id="RHEA:49576"/>
        <dbReference type="ChEBI" id="CHEBI:13193"/>
        <dbReference type="ChEBI" id="CHEBI:15378"/>
        <dbReference type="ChEBI" id="CHEBI:17319"/>
        <dbReference type="ChEBI" id="CHEBI:17499"/>
        <dbReference type="ChEBI" id="CHEBI:37565"/>
        <dbReference type="ChEBI" id="CHEBI:57844"/>
        <dbReference type="ChEBI" id="CHEBI:59789"/>
        <dbReference type="ChEBI" id="CHEBI:131766"/>
        <dbReference type="EC" id="4.1.99.22"/>
    </reaction>
</comment>
<dbReference type="UniPathway" id="UPA00344"/>
<dbReference type="InterPro" id="IPR058240">
    <property type="entry name" value="rSAM_sf"/>
</dbReference>
<gene>
    <name evidence="12" type="primary">moaA</name>
    <name evidence="14" type="ORF">BHF71_06685</name>
</gene>
<feature type="domain" description="Radical SAM core" evidence="13">
    <location>
        <begin position="8"/>
        <end position="222"/>
    </location>
</feature>
<evidence type="ECO:0000256" key="11">
    <source>
        <dbReference type="ARBA" id="ARBA00048697"/>
    </source>
</evidence>
<dbReference type="SFLD" id="SFLDG01386">
    <property type="entry name" value="main_SPASM_domain-containing"/>
    <property type="match status" value="1"/>
</dbReference>
<feature type="binding site" evidence="12">
    <location>
        <position position="193"/>
    </location>
    <ligand>
        <name>S-adenosyl-L-methionine</name>
        <dbReference type="ChEBI" id="CHEBI:59789"/>
    </ligand>
</feature>
<dbReference type="SFLD" id="SFLDG01383">
    <property type="entry name" value="cyclic_pyranopterin_phosphate"/>
    <property type="match status" value="1"/>
</dbReference>
<evidence type="ECO:0000256" key="7">
    <source>
        <dbReference type="ARBA" id="ARBA00023014"/>
    </source>
</evidence>
<comment type="caution">
    <text evidence="14">The sequence shown here is derived from an EMBL/GenBank/DDBJ whole genome shotgun (WGS) entry which is preliminary data.</text>
</comment>
<proteinExistence type="inferred from homology"/>
<dbReference type="GO" id="GO:0061798">
    <property type="term" value="F:GTP 3',8'-cyclase activity"/>
    <property type="evidence" value="ECO:0007669"/>
    <property type="project" value="UniProtKB-UniRule"/>
</dbReference>
<dbReference type="SMART" id="SM00729">
    <property type="entry name" value="Elp3"/>
    <property type="match status" value="1"/>
</dbReference>
<evidence type="ECO:0000256" key="8">
    <source>
        <dbReference type="ARBA" id="ARBA00023134"/>
    </source>
</evidence>
<dbReference type="InterPro" id="IPR040064">
    <property type="entry name" value="MoaA-like"/>
</dbReference>
<dbReference type="STRING" id="337097.BHF71_06685"/>
<dbReference type="AlphaFoldDB" id="A0A1D2YWG5"/>
<dbReference type="InterPro" id="IPR010505">
    <property type="entry name" value="MoaA_twitch"/>
</dbReference>
<feature type="binding site" evidence="12">
    <location>
        <position position="67"/>
    </location>
    <ligand>
        <name>GTP</name>
        <dbReference type="ChEBI" id="CHEBI:37565"/>
    </ligand>
</feature>
<dbReference type="GO" id="GO:0006777">
    <property type="term" value="P:Mo-molybdopterin cofactor biosynthetic process"/>
    <property type="evidence" value="ECO:0007669"/>
    <property type="project" value="UniProtKB-UniRule"/>
</dbReference>
<dbReference type="EC" id="4.1.99.22" evidence="1 12"/>
<feature type="binding site" evidence="12">
    <location>
        <position position="261"/>
    </location>
    <ligand>
        <name>[4Fe-4S] cluster</name>
        <dbReference type="ChEBI" id="CHEBI:49883"/>
        <label>2</label>
        <note>4Fe-4S-substrate</note>
    </ligand>
</feature>
<evidence type="ECO:0000256" key="3">
    <source>
        <dbReference type="ARBA" id="ARBA00022691"/>
    </source>
</evidence>
<accession>A0A1D2YWG5</accession>
<dbReference type="InterPro" id="IPR000385">
    <property type="entry name" value="MoaA_NifB_PqqE_Fe-S-bd_CS"/>
</dbReference>
<dbReference type="GO" id="GO:0005525">
    <property type="term" value="F:GTP binding"/>
    <property type="evidence" value="ECO:0007669"/>
    <property type="project" value="UniProtKB-UniRule"/>
</dbReference>
<dbReference type="GO" id="GO:1904047">
    <property type="term" value="F:S-adenosyl-L-methionine binding"/>
    <property type="evidence" value="ECO:0007669"/>
    <property type="project" value="UniProtKB-UniRule"/>
</dbReference>
<dbReference type="PROSITE" id="PS01305">
    <property type="entry name" value="MOAA_NIFB_PQQE"/>
    <property type="match status" value="1"/>
</dbReference>
<dbReference type="CDD" id="cd01335">
    <property type="entry name" value="Radical_SAM"/>
    <property type="match status" value="1"/>
</dbReference>
<dbReference type="Gene3D" id="3.20.20.70">
    <property type="entry name" value="Aldolase class I"/>
    <property type="match status" value="1"/>
</dbReference>
<evidence type="ECO:0000256" key="2">
    <source>
        <dbReference type="ARBA" id="ARBA00022485"/>
    </source>
</evidence>
<comment type="function">
    <text evidence="12">Catalyzes the cyclization of GTP to (8S)-3',8-cyclo-7,8-dihydroguanosine 5'-triphosphate.</text>
</comment>
<evidence type="ECO:0000256" key="9">
    <source>
        <dbReference type="ARBA" id="ARBA00023150"/>
    </source>
</evidence>
<keyword evidence="15" id="KW-1185">Reference proteome</keyword>